<sequence length="225" mass="25060">MGFDATPGPPYTLLPATLNKLSSYKVVVDGSVTTAQRQNNTEYACQLGLADLILAFYKQNNHFYTDVDISEEPVVDFSASAFVDAVLDFNDSIPVERIARIDRDQSRVGSESDSMVEDEGGVIERNMVFVNEASSRLDGFQTVTKLLASSSASERRFLVQNSSMFSWDNDGSIYGKCFHTCSRLVVAILEKIALYPFQRMLVLNIIISLTCQLYPTLFRAYDAIT</sequence>
<name>A0A225VYN1_9STRA</name>
<keyword evidence="2" id="KW-1185">Reference proteome</keyword>
<comment type="caution">
    <text evidence="1">The sequence shown here is derived from an EMBL/GenBank/DDBJ whole genome shotgun (WGS) entry which is preliminary data.</text>
</comment>
<gene>
    <name evidence="1" type="ORF">PHMEG_00016687</name>
</gene>
<reference evidence="2" key="1">
    <citation type="submission" date="2017-03" db="EMBL/GenBank/DDBJ databases">
        <title>Phytopthora megakarya and P. palmivora, two closely related causual agents of cacao black pod achieved similar genome size and gene model numbers by different mechanisms.</title>
        <authorList>
            <person name="Ali S."/>
            <person name="Shao J."/>
            <person name="Larry D.J."/>
            <person name="Kronmiller B."/>
            <person name="Shen D."/>
            <person name="Strem M.D."/>
            <person name="Melnick R.L."/>
            <person name="Guiltinan M.J."/>
            <person name="Tyler B.M."/>
            <person name="Meinhardt L.W."/>
            <person name="Bailey B.A."/>
        </authorList>
    </citation>
    <scope>NUCLEOTIDE SEQUENCE [LARGE SCALE GENOMIC DNA]</scope>
    <source>
        <strain evidence="2">zdho120</strain>
    </source>
</reference>
<evidence type="ECO:0000313" key="1">
    <source>
        <dbReference type="EMBL" id="OWZ10465.1"/>
    </source>
</evidence>
<organism evidence="1 2">
    <name type="scientific">Phytophthora megakarya</name>
    <dbReference type="NCBI Taxonomy" id="4795"/>
    <lineage>
        <taxon>Eukaryota</taxon>
        <taxon>Sar</taxon>
        <taxon>Stramenopiles</taxon>
        <taxon>Oomycota</taxon>
        <taxon>Peronosporomycetes</taxon>
        <taxon>Peronosporales</taxon>
        <taxon>Peronosporaceae</taxon>
        <taxon>Phytophthora</taxon>
    </lineage>
</organism>
<dbReference type="EMBL" id="NBNE01002436">
    <property type="protein sequence ID" value="OWZ10465.1"/>
    <property type="molecule type" value="Genomic_DNA"/>
</dbReference>
<accession>A0A225VYN1</accession>
<evidence type="ECO:0000313" key="2">
    <source>
        <dbReference type="Proteomes" id="UP000198211"/>
    </source>
</evidence>
<proteinExistence type="predicted"/>
<dbReference type="AlphaFoldDB" id="A0A225VYN1"/>
<protein>
    <submittedName>
        <fullName evidence="1">Uncharacterized protein</fullName>
    </submittedName>
</protein>
<dbReference type="Proteomes" id="UP000198211">
    <property type="component" value="Unassembled WGS sequence"/>
</dbReference>